<evidence type="ECO:0000313" key="7">
    <source>
        <dbReference type="EMBL" id="MBA2873860.1"/>
    </source>
</evidence>
<dbReference type="GO" id="GO:0005886">
    <property type="term" value="C:plasma membrane"/>
    <property type="evidence" value="ECO:0007669"/>
    <property type="project" value="UniProtKB-SubCell"/>
</dbReference>
<accession>A0A7V9Z4H6</accession>
<comment type="caution">
    <text evidence="7">The sequence shown here is derived from an EMBL/GenBank/DDBJ whole genome shotgun (WGS) entry which is preliminary data.</text>
</comment>
<evidence type="ECO:0000256" key="2">
    <source>
        <dbReference type="ARBA" id="ARBA00022475"/>
    </source>
</evidence>
<dbReference type="EMBL" id="JACDUT010000001">
    <property type="protein sequence ID" value="MBA2873860.1"/>
    <property type="molecule type" value="Genomic_DNA"/>
</dbReference>
<reference evidence="7 8" key="1">
    <citation type="submission" date="2020-07" db="EMBL/GenBank/DDBJ databases">
        <title>Genomic Encyclopedia of Type Strains, Phase IV (KMG-IV): sequencing the most valuable type-strain genomes for metagenomic binning, comparative biology and taxonomic classification.</title>
        <authorList>
            <person name="Goeker M."/>
        </authorList>
    </citation>
    <scope>NUCLEOTIDE SEQUENCE [LARGE SCALE GENOMIC DNA]</scope>
    <source>
        <strain evidence="7 8">DSM 15730</strain>
    </source>
</reference>
<dbReference type="Pfam" id="PF03788">
    <property type="entry name" value="LrgA"/>
    <property type="match status" value="1"/>
</dbReference>
<organism evidence="7 8">
    <name type="scientific">Thermaerobacillus caldiproteolyticus</name>
    <dbReference type="NCBI Taxonomy" id="247480"/>
    <lineage>
        <taxon>Bacteria</taxon>
        <taxon>Bacillati</taxon>
        <taxon>Bacillota</taxon>
        <taxon>Bacilli</taxon>
        <taxon>Bacillales</taxon>
        <taxon>Anoxybacillaceae</taxon>
        <taxon>Thermaerobacillus</taxon>
    </lineage>
</organism>
<keyword evidence="3 6" id="KW-0812">Transmembrane</keyword>
<gene>
    <name evidence="7" type="ORF">HNR31_000612</name>
</gene>
<dbReference type="PANTHER" id="PTHR33931">
    <property type="entry name" value="HOLIN-LIKE PROTEIN CIDA-RELATED"/>
    <property type="match status" value="1"/>
</dbReference>
<sequence length="133" mass="14539">MKRAIVVILQIAGLYGFYLIGTWIQHLFHLLIPGSIIGMILLFLLLITNIIKEEWLGQGGKFLLAHLPLLFVPATVGVIEYISLFQGQGVLSIVDVIVSTIIVMVLSGAIGQWRARKETASPLGNKVSRGMEG</sequence>
<dbReference type="RefSeq" id="WP_181554761.1">
    <property type="nucleotide sequence ID" value="NZ_JACDUT010000001.1"/>
</dbReference>
<dbReference type="PANTHER" id="PTHR33931:SF2">
    <property type="entry name" value="HOLIN-LIKE PROTEIN CIDA"/>
    <property type="match status" value="1"/>
</dbReference>
<evidence type="ECO:0000256" key="1">
    <source>
        <dbReference type="ARBA" id="ARBA00004651"/>
    </source>
</evidence>
<feature type="transmembrane region" description="Helical" evidence="6">
    <location>
        <begin position="30"/>
        <end position="51"/>
    </location>
</feature>
<evidence type="ECO:0000256" key="4">
    <source>
        <dbReference type="ARBA" id="ARBA00022989"/>
    </source>
</evidence>
<keyword evidence="5 6" id="KW-0472">Membrane</keyword>
<dbReference type="AlphaFoldDB" id="A0A7V9Z4H6"/>
<dbReference type="NCBIfam" id="NF002460">
    <property type="entry name" value="PRK01658.1"/>
    <property type="match status" value="1"/>
</dbReference>
<feature type="transmembrane region" description="Helical" evidence="6">
    <location>
        <begin position="63"/>
        <end position="84"/>
    </location>
</feature>
<evidence type="ECO:0000256" key="5">
    <source>
        <dbReference type="ARBA" id="ARBA00023136"/>
    </source>
</evidence>
<evidence type="ECO:0000256" key="3">
    <source>
        <dbReference type="ARBA" id="ARBA00022692"/>
    </source>
</evidence>
<evidence type="ECO:0000313" key="8">
    <source>
        <dbReference type="Proteomes" id="UP000523087"/>
    </source>
</evidence>
<feature type="transmembrane region" description="Helical" evidence="6">
    <location>
        <begin position="90"/>
        <end position="110"/>
    </location>
</feature>
<feature type="transmembrane region" description="Helical" evidence="6">
    <location>
        <begin position="5"/>
        <end position="24"/>
    </location>
</feature>
<dbReference type="InterPro" id="IPR005538">
    <property type="entry name" value="LrgA/CidA"/>
</dbReference>
<evidence type="ECO:0000256" key="6">
    <source>
        <dbReference type="SAM" id="Phobius"/>
    </source>
</evidence>
<proteinExistence type="predicted"/>
<protein>
    <submittedName>
        <fullName evidence="7">Holin-like protein</fullName>
    </submittedName>
</protein>
<dbReference type="Proteomes" id="UP000523087">
    <property type="component" value="Unassembled WGS sequence"/>
</dbReference>
<keyword evidence="4 6" id="KW-1133">Transmembrane helix</keyword>
<name>A0A7V9Z4H6_9BACL</name>
<keyword evidence="2" id="KW-1003">Cell membrane</keyword>
<keyword evidence="8" id="KW-1185">Reference proteome</keyword>
<comment type="subcellular location">
    <subcellularLocation>
        <location evidence="1">Cell membrane</location>
        <topology evidence="1">Multi-pass membrane protein</topology>
    </subcellularLocation>
</comment>